<dbReference type="InterPro" id="IPR036388">
    <property type="entry name" value="WH-like_DNA-bd_sf"/>
</dbReference>
<reference evidence="6 7" key="1">
    <citation type="submission" date="2020-08" db="EMBL/GenBank/DDBJ databases">
        <title>Genomic Encyclopedia of Type Strains, Phase III (KMG-III): the genomes of soil and plant-associated and newly described type strains.</title>
        <authorList>
            <person name="Whitman W."/>
        </authorList>
    </citation>
    <scope>NUCLEOTIDE SEQUENCE [LARGE SCALE GENOMIC DNA]</scope>
    <source>
        <strain evidence="6 7">CECT 8840</strain>
    </source>
</reference>
<evidence type="ECO:0000313" key="7">
    <source>
        <dbReference type="Proteomes" id="UP000552644"/>
    </source>
</evidence>
<organism evidence="6 7">
    <name type="scientific">Streptosporangium saharense</name>
    <dbReference type="NCBI Taxonomy" id="1706840"/>
    <lineage>
        <taxon>Bacteria</taxon>
        <taxon>Bacillati</taxon>
        <taxon>Actinomycetota</taxon>
        <taxon>Actinomycetes</taxon>
        <taxon>Streptosporangiales</taxon>
        <taxon>Streptosporangiaceae</taxon>
        <taxon>Streptosporangium</taxon>
    </lineage>
</organism>
<dbReference type="PANTHER" id="PTHR30346:SF0">
    <property type="entry name" value="HCA OPERON TRANSCRIPTIONAL ACTIVATOR HCAR"/>
    <property type="match status" value="1"/>
</dbReference>
<dbReference type="RefSeq" id="WP_184712333.1">
    <property type="nucleotide sequence ID" value="NZ_JACHJP010000001.1"/>
</dbReference>
<evidence type="ECO:0000259" key="5">
    <source>
        <dbReference type="PROSITE" id="PS50931"/>
    </source>
</evidence>
<dbReference type="GO" id="GO:0003700">
    <property type="term" value="F:DNA-binding transcription factor activity"/>
    <property type="evidence" value="ECO:0007669"/>
    <property type="project" value="InterPro"/>
</dbReference>
<comment type="caution">
    <text evidence="6">The sequence shown here is derived from an EMBL/GenBank/DDBJ whole genome shotgun (WGS) entry which is preliminary data.</text>
</comment>
<protein>
    <submittedName>
        <fullName evidence="6">DNA-binding transcriptional LysR family regulator</fullName>
    </submittedName>
</protein>
<dbReference type="SUPFAM" id="SSF46785">
    <property type="entry name" value="Winged helix' DNA-binding domain"/>
    <property type="match status" value="1"/>
</dbReference>
<dbReference type="GO" id="GO:0032993">
    <property type="term" value="C:protein-DNA complex"/>
    <property type="evidence" value="ECO:0007669"/>
    <property type="project" value="TreeGrafter"/>
</dbReference>
<evidence type="ECO:0000313" key="6">
    <source>
        <dbReference type="EMBL" id="MBB4913574.1"/>
    </source>
</evidence>
<evidence type="ECO:0000256" key="2">
    <source>
        <dbReference type="ARBA" id="ARBA00023015"/>
    </source>
</evidence>
<gene>
    <name evidence="6" type="ORF">FHS44_000646</name>
</gene>
<dbReference type="PROSITE" id="PS50931">
    <property type="entry name" value="HTH_LYSR"/>
    <property type="match status" value="1"/>
</dbReference>
<evidence type="ECO:0000256" key="3">
    <source>
        <dbReference type="ARBA" id="ARBA00023125"/>
    </source>
</evidence>
<feature type="domain" description="HTH lysR-type" evidence="5">
    <location>
        <begin position="3"/>
        <end position="61"/>
    </location>
</feature>
<proteinExistence type="inferred from homology"/>
<evidence type="ECO:0000256" key="1">
    <source>
        <dbReference type="ARBA" id="ARBA00009437"/>
    </source>
</evidence>
<dbReference type="InterPro" id="IPR000847">
    <property type="entry name" value="LysR_HTH_N"/>
</dbReference>
<dbReference type="Gene3D" id="1.10.10.10">
    <property type="entry name" value="Winged helix-like DNA-binding domain superfamily/Winged helix DNA-binding domain"/>
    <property type="match status" value="1"/>
</dbReference>
<keyword evidence="3 6" id="KW-0238">DNA-binding</keyword>
<dbReference type="Pfam" id="PF03466">
    <property type="entry name" value="LysR_substrate"/>
    <property type="match status" value="1"/>
</dbReference>
<dbReference type="FunFam" id="1.10.10.10:FF:000001">
    <property type="entry name" value="LysR family transcriptional regulator"/>
    <property type="match status" value="1"/>
</dbReference>
<dbReference type="PRINTS" id="PR00039">
    <property type="entry name" value="HTHLYSR"/>
</dbReference>
<dbReference type="Gene3D" id="3.40.190.10">
    <property type="entry name" value="Periplasmic binding protein-like II"/>
    <property type="match status" value="2"/>
</dbReference>
<keyword evidence="2" id="KW-0805">Transcription regulation</keyword>
<keyword evidence="7" id="KW-1185">Reference proteome</keyword>
<dbReference type="Proteomes" id="UP000552644">
    <property type="component" value="Unassembled WGS sequence"/>
</dbReference>
<accession>A0A7W7VKP7</accession>
<comment type="similarity">
    <text evidence="1">Belongs to the LysR transcriptional regulatory family.</text>
</comment>
<dbReference type="Pfam" id="PF00126">
    <property type="entry name" value="HTH_1"/>
    <property type="match status" value="1"/>
</dbReference>
<dbReference type="GO" id="GO:0003677">
    <property type="term" value="F:DNA binding"/>
    <property type="evidence" value="ECO:0007669"/>
    <property type="project" value="UniProtKB-KW"/>
</dbReference>
<dbReference type="InterPro" id="IPR036390">
    <property type="entry name" value="WH_DNA-bd_sf"/>
</dbReference>
<name>A0A7W7VKP7_9ACTN</name>
<sequence length="306" mass="33233">MNFTLRQLSYFVAAAEAGSIFHAADKLHVSQSALSAALTELERTLNTQLFVRRKARGVTLTASGVRALEQAKLILRDAAELSVTCSSTELAGPVMLGCYPPLASIVLPRLLQGFGDLHPLVRLDFVECDQDVLQGSLHTGALDVGIAYEWGLPAGLDRVVLYEAHPYVLLSEDHPLASAPTVDLADLAGEPLILPSTPVSQEHTLSVFHDRGLTVSRGHTTTSFELTRALVGRGMGYAVSVQRSHNDRSHEGLPVVVKELSPSARPVRVVMIWPSRVRLARRVRELVEYATTLDWGVGGMPPEPPR</sequence>
<dbReference type="EMBL" id="JACHJP010000001">
    <property type="protein sequence ID" value="MBB4913574.1"/>
    <property type="molecule type" value="Genomic_DNA"/>
</dbReference>
<dbReference type="PANTHER" id="PTHR30346">
    <property type="entry name" value="TRANSCRIPTIONAL DUAL REGULATOR HCAR-RELATED"/>
    <property type="match status" value="1"/>
</dbReference>
<dbReference type="AlphaFoldDB" id="A0A7W7VKP7"/>
<dbReference type="InterPro" id="IPR005119">
    <property type="entry name" value="LysR_subst-bd"/>
</dbReference>
<evidence type="ECO:0000256" key="4">
    <source>
        <dbReference type="ARBA" id="ARBA00023163"/>
    </source>
</evidence>
<dbReference type="SUPFAM" id="SSF53850">
    <property type="entry name" value="Periplasmic binding protein-like II"/>
    <property type="match status" value="1"/>
</dbReference>
<keyword evidence="4" id="KW-0804">Transcription</keyword>